<dbReference type="CDD" id="cd14797">
    <property type="entry name" value="DUF302"/>
    <property type="match status" value="1"/>
</dbReference>
<dbReference type="RefSeq" id="WP_207821739.1">
    <property type="nucleotide sequence ID" value="NZ_CP062006.1"/>
</dbReference>
<dbReference type="PIRSF" id="PIRSF021774">
    <property type="entry name" value="UCP021774"/>
    <property type="match status" value="1"/>
</dbReference>
<dbReference type="Pfam" id="PF03625">
    <property type="entry name" value="DUF302"/>
    <property type="match status" value="1"/>
</dbReference>
<gene>
    <name evidence="2" type="ORF">IFE19_09500</name>
</gene>
<dbReference type="SUPFAM" id="SSF103247">
    <property type="entry name" value="TT1751-like"/>
    <property type="match status" value="1"/>
</dbReference>
<protein>
    <submittedName>
        <fullName evidence="2">DUF302 domain-containing protein</fullName>
    </submittedName>
</protein>
<feature type="domain" description="DUF302" evidence="1">
    <location>
        <begin position="35"/>
        <end position="99"/>
    </location>
</feature>
<dbReference type="InterPro" id="IPR005180">
    <property type="entry name" value="DUF302"/>
</dbReference>
<evidence type="ECO:0000259" key="1">
    <source>
        <dbReference type="Pfam" id="PF03625"/>
    </source>
</evidence>
<dbReference type="PANTHER" id="PTHR38342">
    <property type="entry name" value="SLR5037 PROTEIN"/>
    <property type="match status" value="1"/>
</dbReference>
<dbReference type="InterPro" id="IPR016796">
    <property type="entry name" value="UCP021774"/>
</dbReference>
<reference evidence="2 3" key="1">
    <citation type="submission" date="2020-09" db="EMBL/GenBank/DDBJ databases">
        <title>Brevundimonas sp. LVF1 isolated from an oligotrophic pond in Goettingen, Germany.</title>
        <authorList>
            <person name="Friedrich I."/>
            <person name="Klassen A."/>
            <person name="Neubauer H."/>
            <person name="Schneider D."/>
            <person name="Hertel R."/>
            <person name="Daniel R."/>
        </authorList>
    </citation>
    <scope>NUCLEOTIDE SEQUENCE [LARGE SCALE GENOMIC DNA]</scope>
    <source>
        <strain evidence="2 3">LVF1</strain>
    </source>
</reference>
<evidence type="ECO:0000313" key="3">
    <source>
        <dbReference type="Proteomes" id="UP000663942"/>
    </source>
</evidence>
<accession>A0ABX7SFU3</accession>
<dbReference type="Proteomes" id="UP000663942">
    <property type="component" value="Chromosome"/>
</dbReference>
<dbReference type="EMBL" id="CP062006">
    <property type="protein sequence ID" value="QTC86407.1"/>
    <property type="molecule type" value="Genomic_DNA"/>
</dbReference>
<dbReference type="Gene3D" id="3.30.310.70">
    <property type="entry name" value="TT1751-like domain"/>
    <property type="match status" value="1"/>
</dbReference>
<keyword evidence="3" id="KW-1185">Reference proteome</keyword>
<dbReference type="InterPro" id="IPR035923">
    <property type="entry name" value="TT1751-like_sf"/>
</dbReference>
<proteinExistence type="predicted"/>
<name>A0ABX7SFU3_9CAUL</name>
<organism evidence="2 3">
    <name type="scientific">Brevundimonas pondensis</name>
    <dbReference type="NCBI Taxonomy" id="2774189"/>
    <lineage>
        <taxon>Bacteria</taxon>
        <taxon>Pseudomonadati</taxon>
        <taxon>Pseudomonadota</taxon>
        <taxon>Alphaproteobacteria</taxon>
        <taxon>Caulobacterales</taxon>
        <taxon>Caulobacteraceae</taxon>
        <taxon>Brevundimonas</taxon>
    </lineage>
</organism>
<dbReference type="PANTHER" id="PTHR38342:SF1">
    <property type="entry name" value="SLR5037 PROTEIN"/>
    <property type="match status" value="1"/>
</dbReference>
<sequence length="131" mass="14057">MSYYHSRTTSLSFDEAVVRTREALKAEHFGVITEIDVAETFKQKLDVDFRPYLILGACNPRAAYQALQTEDKVGVMLPCNVIIQASPSGSGCEIAAVDPVASMSAIDNPALKAKAEEIGAGLRRAIDAVAV</sequence>
<evidence type="ECO:0000313" key="2">
    <source>
        <dbReference type="EMBL" id="QTC86407.1"/>
    </source>
</evidence>